<dbReference type="GO" id="GO:0016020">
    <property type="term" value="C:membrane"/>
    <property type="evidence" value="ECO:0007669"/>
    <property type="project" value="InterPro"/>
</dbReference>
<dbReference type="InterPro" id="IPR015919">
    <property type="entry name" value="Cadherin-like_sf"/>
</dbReference>
<protein>
    <submittedName>
        <fullName evidence="1">Dextran-binding lectin B</fullName>
    </submittedName>
</protein>
<reference evidence="1" key="2">
    <citation type="journal article" date="2012" name="PLoS ONE">
        <title>A Deeply Branching Thermophilic Bacterium with an Ancient Acetyl-CoA Pathway Dominates a Subsurface Ecosystem.</title>
        <authorList>
            <person name="Takami H."/>
            <person name="Noguchi H."/>
            <person name="Takaki Y."/>
            <person name="Uchiyama I."/>
            <person name="Toyoda A."/>
            <person name="Nishi S."/>
            <person name="Chee G.-J."/>
            <person name="Arai W."/>
            <person name="Nunoura T."/>
            <person name="Itoh T."/>
            <person name="Hattori M."/>
            <person name="Takai K."/>
        </authorList>
    </citation>
    <scope>NUCLEOTIDE SEQUENCE</scope>
</reference>
<dbReference type="InterPro" id="IPR013783">
    <property type="entry name" value="Ig-like_fold"/>
</dbReference>
<keyword evidence="1" id="KW-0430">Lectin</keyword>
<dbReference type="GO" id="GO:0005509">
    <property type="term" value="F:calcium ion binding"/>
    <property type="evidence" value="ECO:0007669"/>
    <property type="project" value="InterPro"/>
</dbReference>
<proteinExistence type="predicted"/>
<sequence>MLANHFTLEASPAVIKYEDEPIYGGEAYVRVSYDPNLAGSLTFSATDLPPGISYDPTTGEFSGAALRSAVPRGGSPVTYNATITVSDGDETESATVPFTILDNTFSLETPATQVSHPGETVFFAPTLSYTQGNFSGPLMFSYENLPTSLSFDSLYGTVSGTIDANLVTPESNIRDYTVVLTVTDPITGDQQQVSFQWRVETDPYPAYISRVEQANAIYISAVQQALNERDSAWHTAIATVENLAEEAYAEYLQAANQAAQAYNTTVEQADAAYAAAVAQADAAYQEAESQASAQLHATLDQIWADYVQRVEADYQADLAAADAAYNAYLAHYQADRDQAYEYWQQHPDDPEAYAAYQQAQQDLDNAIAYANGVRDQAYAEAAARRDGRLADPYQDEQYATQEANAYAAYYSALDQAGAAWAAAEQAAYDAWQAAMTAAETAYTSAESQAWTRYLERLDELNYQLEHTRQILEGAFITAWNNALRDWTEMESEAWEIYQLACKGMLRPPMESPRSNIRELVGLEDIMPVVLAQRGAVQRILPRGKAETQPATTTGAPGQQFQIHLSQFKPGLTVTRVEIRGLNPGDINFNPVTINNNGQAVVNVTIGNKGLGPAIPLTDEAPDPFTGRARQGWKITVWATGETNGMAVFQTAYCSIVQRW</sequence>
<organism evidence="1">
    <name type="scientific">uncultured Planctomycetota bacterium</name>
    <dbReference type="NCBI Taxonomy" id="120965"/>
    <lineage>
        <taxon>Bacteria</taxon>
        <taxon>Pseudomonadati</taxon>
        <taxon>Planctomycetota</taxon>
        <taxon>environmental samples</taxon>
    </lineage>
</organism>
<gene>
    <name evidence="1" type="ORF">HGMM_F08F10C03</name>
</gene>
<dbReference type="AlphaFoldDB" id="H5SC98"/>
<accession>H5SC98</accession>
<dbReference type="EMBL" id="AP011667">
    <property type="protein sequence ID" value="BAL53784.1"/>
    <property type="molecule type" value="Genomic_DNA"/>
</dbReference>
<dbReference type="GO" id="GO:0030246">
    <property type="term" value="F:carbohydrate binding"/>
    <property type="evidence" value="ECO:0007669"/>
    <property type="project" value="UniProtKB-KW"/>
</dbReference>
<dbReference type="Gene3D" id="2.60.40.10">
    <property type="entry name" value="Immunoglobulins"/>
    <property type="match status" value="2"/>
</dbReference>
<evidence type="ECO:0000313" key="1">
    <source>
        <dbReference type="EMBL" id="BAL53784.1"/>
    </source>
</evidence>
<dbReference type="Pfam" id="PF05345">
    <property type="entry name" value="He_PIG"/>
    <property type="match status" value="1"/>
</dbReference>
<name>H5SC98_9BACT</name>
<dbReference type="SUPFAM" id="SSF49313">
    <property type="entry name" value="Cadherin-like"/>
    <property type="match status" value="1"/>
</dbReference>
<reference evidence="1" key="1">
    <citation type="journal article" date="2005" name="Environ. Microbiol.">
        <title>Genetic and functional properties of uncultivated thermophilic crenarchaeotes from a subsurface gold mine as revealed by analysis of genome fragments.</title>
        <authorList>
            <person name="Nunoura T."/>
            <person name="Hirayama H."/>
            <person name="Takami H."/>
            <person name="Oida H."/>
            <person name="Nishi S."/>
            <person name="Shimamura S."/>
            <person name="Suzuki Y."/>
            <person name="Inagaki F."/>
            <person name="Takai K."/>
            <person name="Nealson K.H."/>
            <person name="Horikoshi K."/>
        </authorList>
    </citation>
    <scope>NUCLEOTIDE SEQUENCE</scope>
</reference>